<evidence type="ECO:0000313" key="3">
    <source>
        <dbReference type="EMBL" id="CAK9020724.1"/>
    </source>
</evidence>
<evidence type="ECO:0000256" key="2">
    <source>
        <dbReference type="SAM" id="SignalP"/>
    </source>
</evidence>
<evidence type="ECO:0000313" key="4">
    <source>
        <dbReference type="Proteomes" id="UP001642484"/>
    </source>
</evidence>
<feature type="region of interest" description="Disordered" evidence="1">
    <location>
        <begin position="490"/>
        <end position="548"/>
    </location>
</feature>
<name>A0ABP0K3J3_9DINO</name>
<feature type="region of interest" description="Disordered" evidence="1">
    <location>
        <begin position="229"/>
        <end position="266"/>
    </location>
</feature>
<keyword evidence="4" id="KW-1185">Reference proteome</keyword>
<reference evidence="3 4" key="1">
    <citation type="submission" date="2024-02" db="EMBL/GenBank/DDBJ databases">
        <authorList>
            <person name="Chen Y."/>
            <person name="Shah S."/>
            <person name="Dougan E. K."/>
            <person name="Thang M."/>
            <person name="Chan C."/>
        </authorList>
    </citation>
    <scope>NUCLEOTIDE SEQUENCE [LARGE SCALE GENOMIC DNA]</scope>
</reference>
<evidence type="ECO:0000256" key="1">
    <source>
        <dbReference type="SAM" id="MobiDB-lite"/>
    </source>
</evidence>
<organism evidence="3 4">
    <name type="scientific">Durusdinium trenchii</name>
    <dbReference type="NCBI Taxonomy" id="1381693"/>
    <lineage>
        <taxon>Eukaryota</taxon>
        <taxon>Sar</taxon>
        <taxon>Alveolata</taxon>
        <taxon>Dinophyceae</taxon>
        <taxon>Suessiales</taxon>
        <taxon>Symbiodiniaceae</taxon>
        <taxon>Durusdinium</taxon>
    </lineage>
</organism>
<feature type="compositionally biased region" description="Polar residues" evidence="1">
    <location>
        <begin position="588"/>
        <end position="601"/>
    </location>
</feature>
<feature type="compositionally biased region" description="Basic and acidic residues" evidence="1">
    <location>
        <begin position="244"/>
        <end position="254"/>
    </location>
</feature>
<comment type="caution">
    <text evidence="3">The sequence shown here is derived from an EMBL/GenBank/DDBJ whole genome shotgun (WGS) entry which is preliminary data.</text>
</comment>
<dbReference type="EMBL" id="CAXAMN010007180">
    <property type="protein sequence ID" value="CAK9020724.1"/>
    <property type="molecule type" value="Genomic_DNA"/>
</dbReference>
<proteinExistence type="predicted"/>
<feature type="signal peptide" evidence="2">
    <location>
        <begin position="1"/>
        <end position="19"/>
    </location>
</feature>
<gene>
    <name evidence="3" type="ORF">CCMP2556_LOCUS14161</name>
</gene>
<sequence>MLRCLPTHQLLLLASVAMTSPVKVEKSEKAAEAVRKLGGHVPNYRARGEHHYRIPFKDKSGLVSVRPHPDWLKVPEHQTLTQLKAARRAERIPDLSMDVDGDGVVGPTDYFVAKTFAKDLDNRLTTPERSQVVEALENGFLDRYAWGYDQVGAQRKNVLKQLRGKIYNGDNAHELTQVNPHFNSHKVPRFWTASEMKMQRRAEVANAATALKEAHEAQHPWHIPEPTLRQENMLDDPPFTSRHQKAEARRREARQYGGLDAESNAEKQLQVPGLSFVEAPQASTQRELQAQRKQRMLDDLAEAEAKTDFVPPEVRHTRAEYEEHEARRPDPHAMTQNKLFDARKREYMEYNMRHFPHAHKQMPLFSEQEEHWWKMRKTYVAEPWVTSSKKKKPVTGKVTEGAFRQETPEMQDLSIAAGGQAVQGRLERVPRWTQHFLPKGLMAKVPRHFDRLFEGADGVDDGVKQAPELSVDTAPLDSFSSFRVIREASRSLSNSVESEEKASSKKLRSARASTVGRRDSFESGAGARTSRSGSFRRPSQGTGRMTRDLHPTVCLVSALLEDLPMTARVHRRPEELSARPASHPKTELGQSSGRASAQNRLETPDPEPLREQEPLLKVRTGGFQWFDHAKEDTAVSPVAPALPGASASARGSVLAEQR</sequence>
<dbReference type="PROSITE" id="PS00018">
    <property type="entry name" value="EF_HAND_1"/>
    <property type="match status" value="1"/>
</dbReference>
<feature type="chain" id="PRO_5045747876" evidence="2">
    <location>
        <begin position="20"/>
        <end position="658"/>
    </location>
</feature>
<protein>
    <submittedName>
        <fullName evidence="3">Uncharacterized protein</fullName>
    </submittedName>
</protein>
<dbReference type="InterPro" id="IPR018247">
    <property type="entry name" value="EF_Hand_1_Ca_BS"/>
</dbReference>
<dbReference type="Proteomes" id="UP001642484">
    <property type="component" value="Unassembled WGS sequence"/>
</dbReference>
<feature type="region of interest" description="Disordered" evidence="1">
    <location>
        <begin position="571"/>
        <end position="615"/>
    </location>
</feature>
<keyword evidence="2" id="KW-0732">Signal</keyword>
<feature type="region of interest" description="Disordered" evidence="1">
    <location>
        <begin position="637"/>
        <end position="658"/>
    </location>
</feature>
<accession>A0ABP0K3J3</accession>
<feature type="compositionally biased region" description="Low complexity" evidence="1">
    <location>
        <begin position="523"/>
        <end position="537"/>
    </location>
</feature>